<proteinExistence type="predicted"/>
<accession>A0A1F8GRF2</accession>
<sequence length="202" mass="23121">MHEYWIGKGVDYDGIWKAYDSGRGYMDKYQSMEVHLIRITLSQQPAHLPLFNHEAVFKTLKGYFHDMKVLCLSPDEYSEAGPLFLYGVDRGSGIWSFLGELRQLILLGTTLADEKVIGQKLENMDKRFDLLRKNFGHSVSTEDFKRFMAAKTPRQLENALQRIIEQGIEKIEISQRPFNGNIKDTTASSVDIKKLLKDADGS</sequence>
<gene>
    <name evidence="1" type="ORF">A2941_02395</name>
</gene>
<evidence type="ECO:0000313" key="1">
    <source>
        <dbReference type="EMBL" id="OGN27226.1"/>
    </source>
</evidence>
<dbReference type="AlphaFoldDB" id="A0A1F8GRF2"/>
<dbReference type="Proteomes" id="UP000178444">
    <property type="component" value="Unassembled WGS sequence"/>
</dbReference>
<evidence type="ECO:0000313" key="2">
    <source>
        <dbReference type="Proteomes" id="UP000178444"/>
    </source>
</evidence>
<dbReference type="EMBL" id="MGKO01000014">
    <property type="protein sequence ID" value="OGN27226.1"/>
    <property type="molecule type" value="Genomic_DNA"/>
</dbReference>
<comment type="caution">
    <text evidence="1">The sequence shown here is derived from an EMBL/GenBank/DDBJ whole genome shotgun (WGS) entry which is preliminary data.</text>
</comment>
<protein>
    <submittedName>
        <fullName evidence="1">Uncharacterized protein</fullName>
    </submittedName>
</protein>
<reference evidence="1 2" key="1">
    <citation type="journal article" date="2016" name="Nat. Commun.">
        <title>Thousands of microbial genomes shed light on interconnected biogeochemical processes in an aquifer system.</title>
        <authorList>
            <person name="Anantharaman K."/>
            <person name="Brown C.T."/>
            <person name="Hug L.A."/>
            <person name="Sharon I."/>
            <person name="Castelle C.J."/>
            <person name="Probst A.J."/>
            <person name="Thomas B.C."/>
            <person name="Singh A."/>
            <person name="Wilkins M.J."/>
            <person name="Karaoz U."/>
            <person name="Brodie E.L."/>
            <person name="Williams K.H."/>
            <person name="Hubbard S.S."/>
            <person name="Banfield J.F."/>
        </authorList>
    </citation>
    <scope>NUCLEOTIDE SEQUENCE [LARGE SCALE GENOMIC DNA]</scope>
</reference>
<name>A0A1F8GRF2_9BACT</name>
<organism evidence="1 2">
    <name type="scientific">Candidatus Yanofskybacteria bacterium RIFCSPLOWO2_01_FULL_49_17</name>
    <dbReference type="NCBI Taxonomy" id="1802700"/>
    <lineage>
        <taxon>Bacteria</taxon>
        <taxon>Candidatus Yanofskyibacteriota</taxon>
    </lineage>
</organism>